<dbReference type="InterPro" id="IPR007583">
    <property type="entry name" value="GRASP55_65"/>
</dbReference>
<comment type="subcellular location">
    <subcellularLocation>
        <location evidence="1">Golgi apparatus membrane</location>
    </subcellularLocation>
</comment>
<keyword evidence="8" id="KW-0449">Lipoprotein</keyword>
<keyword evidence="9" id="KW-0862">Zinc</keyword>
<feature type="binding site" evidence="9">
    <location>
        <position position="103"/>
    </location>
    <ligand>
        <name>Zn(2+)</name>
        <dbReference type="ChEBI" id="CHEBI:29105"/>
    </ligand>
</feature>
<dbReference type="Gene3D" id="2.30.42.10">
    <property type="match status" value="2"/>
</dbReference>
<dbReference type="GO" id="GO:0046872">
    <property type="term" value="F:metal ion binding"/>
    <property type="evidence" value="ECO:0007669"/>
    <property type="project" value="UniProtKB-KW"/>
</dbReference>
<dbReference type="SUPFAM" id="SSF50156">
    <property type="entry name" value="PDZ domain-like"/>
    <property type="match status" value="2"/>
</dbReference>
<dbReference type="PANTHER" id="PTHR12893">
    <property type="entry name" value="GOLGI REASSEMBLY STACKING PROTEIN GRASP"/>
    <property type="match status" value="1"/>
</dbReference>
<reference evidence="11" key="1">
    <citation type="journal article" date="2013" name="Genome Biol. Evol.">
        <title>Punctuated emergences of genetic and phenotypic innovations in eumetazoan, bilaterian, euteleostome, and hominidae ancestors.</title>
        <authorList>
            <person name="Wenger Y."/>
            <person name="Galliot B."/>
        </authorList>
    </citation>
    <scope>NUCLEOTIDE SEQUENCE</scope>
    <source>
        <tissue evidence="11">Whole animals</tissue>
    </source>
</reference>
<keyword evidence="6" id="KW-0333">Golgi apparatus</keyword>
<keyword evidence="3" id="KW-0597">Phosphoprotein</keyword>
<keyword evidence="5" id="KW-0677">Repeat</keyword>
<feature type="binding site" evidence="9">
    <location>
        <position position="18"/>
    </location>
    <ligand>
        <name>Zn(2+)</name>
        <dbReference type="ChEBI" id="CHEBI:29105"/>
    </ligand>
</feature>
<proteinExistence type="evidence at transcript level"/>
<organism evidence="11">
    <name type="scientific">Hydra vulgaris</name>
    <name type="common">Hydra</name>
    <name type="synonym">Hydra attenuata</name>
    <dbReference type="NCBI Taxonomy" id="6087"/>
    <lineage>
        <taxon>Eukaryota</taxon>
        <taxon>Metazoa</taxon>
        <taxon>Cnidaria</taxon>
        <taxon>Hydrozoa</taxon>
        <taxon>Hydroidolina</taxon>
        <taxon>Anthoathecata</taxon>
        <taxon>Aplanulata</taxon>
        <taxon>Hydridae</taxon>
        <taxon>Hydra</taxon>
    </lineage>
</organism>
<feature type="domain" description="PDZ GRASP-type" evidence="10">
    <location>
        <begin position="15"/>
        <end position="105"/>
    </location>
</feature>
<evidence type="ECO:0000256" key="7">
    <source>
        <dbReference type="ARBA" id="ARBA00023136"/>
    </source>
</evidence>
<evidence type="ECO:0000256" key="6">
    <source>
        <dbReference type="ARBA" id="ARBA00023034"/>
    </source>
</evidence>
<dbReference type="FunFam" id="2.30.42.10:FF:000026">
    <property type="entry name" value="Golgi reassembly stacking protein 2"/>
    <property type="match status" value="1"/>
</dbReference>
<gene>
    <name evidence="11" type="primary">GORASP2</name>
</gene>
<dbReference type="InterPro" id="IPR036034">
    <property type="entry name" value="PDZ_sf"/>
</dbReference>
<dbReference type="FunFam" id="2.30.42.10:FF:000056">
    <property type="entry name" value="Golgi reassembly-stacking protein 2 isoform 1"/>
    <property type="match status" value="1"/>
</dbReference>
<dbReference type="GO" id="GO:0000139">
    <property type="term" value="C:Golgi membrane"/>
    <property type="evidence" value="ECO:0007669"/>
    <property type="project" value="UniProtKB-SubCell"/>
</dbReference>
<dbReference type="GO" id="GO:0007030">
    <property type="term" value="P:Golgi organization"/>
    <property type="evidence" value="ECO:0007669"/>
    <property type="project" value="TreeGrafter"/>
</dbReference>
<evidence type="ECO:0000256" key="4">
    <source>
        <dbReference type="ARBA" id="ARBA00022707"/>
    </source>
</evidence>
<dbReference type="Pfam" id="PF04495">
    <property type="entry name" value="GRASP55_65"/>
    <property type="match status" value="1"/>
</dbReference>
<evidence type="ECO:0000256" key="8">
    <source>
        <dbReference type="ARBA" id="ARBA00023288"/>
    </source>
</evidence>
<dbReference type="InterPro" id="IPR024958">
    <property type="entry name" value="GRASP_PDZ"/>
</dbReference>
<sequence length="397" mass="42401">MGAGSSVDIPGGGTEGYHVLRVQEGSPGYKAGLEPFFDFIVSVENQRLDQDNETLKEAVKRNVEKPVKILVYSSKTRKVRDASITPSNLWGGQGLLGVSIRFCSFEGAAENVWHILDVHPNSPADLAGLRPHTDYIIGSDTVLHDVDDFFSLVEQHENKALKLYIYNSETDGCREVTITPNSKWGGEGSIGCGIGYGYLHRIPIPDVTKSLHPPFIAPTTVSATGFSEVPLHISPLPINTSGVQESLGGINFSSSIPKTTSIMTPNLSSGVLNGYSAALTETQSPMSHPHYATPNVFSTSQQVPLSNILSTTASNYQPATLIASNVGLNQPITNLNTITTNTYAVHNPNDVSRSPAAHPHILPMEISQISSATIIAKPVPLTTDITLGATPSNIPAI</sequence>
<name>T2M582_HYDVU</name>
<evidence type="ECO:0000256" key="5">
    <source>
        <dbReference type="ARBA" id="ARBA00022737"/>
    </source>
</evidence>
<dbReference type="AlphaFoldDB" id="T2M582"/>
<keyword evidence="9" id="KW-0479">Metal-binding</keyword>
<evidence type="ECO:0000313" key="11">
    <source>
        <dbReference type="EMBL" id="CDG67294.1"/>
    </source>
</evidence>
<dbReference type="PROSITE" id="PS51865">
    <property type="entry name" value="PDZ_GRASP"/>
    <property type="match status" value="2"/>
</dbReference>
<evidence type="ECO:0000256" key="2">
    <source>
        <dbReference type="ARBA" id="ARBA00007144"/>
    </source>
</evidence>
<evidence type="ECO:0000256" key="9">
    <source>
        <dbReference type="PIRSR" id="PIRSR607583-1"/>
    </source>
</evidence>
<comment type="similarity">
    <text evidence="2">Belongs to the GORASP family.</text>
</comment>
<protein>
    <submittedName>
        <fullName evidence="11">Golgi reassembly-stacking protein 2</fullName>
    </submittedName>
</protein>
<evidence type="ECO:0000259" key="10">
    <source>
        <dbReference type="PROSITE" id="PS51865"/>
    </source>
</evidence>
<dbReference type="EMBL" id="HAAD01001062">
    <property type="protein sequence ID" value="CDG67294.1"/>
    <property type="molecule type" value="mRNA"/>
</dbReference>
<accession>T2M582</accession>
<keyword evidence="7" id="KW-0472">Membrane</keyword>
<feature type="domain" description="PDZ GRASP-type" evidence="10">
    <location>
        <begin position="111"/>
        <end position="199"/>
    </location>
</feature>
<evidence type="ECO:0000256" key="3">
    <source>
        <dbReference type="ARBA" id="ARBA00022553"/>
    </source>
</evidence>
<keyword evidence="4" id="KW-0519">Myristate</keyword>
<evidence type="ECO:0000256" key="1">
    <source>
        <dbReference type="ARBA" id="ARBA00004394"/>
    </source>
</evidence>
<dbReference type="OrthoDB" id="3318at2759"/>
<dbReference type="PANTHER" id="PTHR12893:SF0">
    <property type="entry name" value="GRASP65"/>
    <property type="match status" value="1"/>
</dbReference>